<organism evidence="1 2">
    <name type="scientific">Kwoniella europaea PYCC6329</name>
    <dbReference type="NCBI Taxonomy" id="1423913"/>
    <lineage>
        <taxon>Eukaryota</taxon>
        <taxon>Fungi</taxon>
        <taxon>Dikarya</taxon>
        <taxon>Basidiomycota</taxon>
        <taxon>Agaricomycotina</taxon>
        <taxon>Tremellomycetes</taxon>
        <taxon>Tremellales</taxon>
        <taxon>Cryptococcaceae</taxon>
        <taxon>Kwoniella</taxon>
    </lineage>
</organism>
<accession>A0AAX4KM06</accession>
<name>A0AAX4KM06_9TREE</name>
<dbReference type="EMBL" id="CP144089">
    <property type="protein sequence ID" value="WWD07392.1"/>
    <property type="molecule type" value="Genomic_DNA"/>
</dbReference>
<dbReference type="GeneID" id="91104291"/>
<dbReference type="InterPro" id="IPR011333">
    <property type="entry name" value="SKP1/BTB/POZ_sf"/>
</dbReference>
<keyword evidence="2" id="KW-1185">Reference proteome</keyword>
<dbReference type="Gene3D" id="3.30.710.10">
    <property type="entry name" value="Potassium Channel Kv1.1, Chain A"/>
    <property type="match status" value="1"/>
</dbReference>
<sequence>MKTHSSVLRDMLCDPNLKPSTIPIDTKSSDLELFLDYMMKFPPPLVRYWSTAAQLFSLADRYGCPIVHDRLRFRLGDIAMQAPWEVFCFASHENDSDLARKALEKMGQDLTRNEMTLTDMAAKDILKPTAPYLVGLLYQLERNRAVTWNKRSYRNDVNWDIMAKYFTPRL</sequence>
<reference evidence="1 2" key="1">
    <citation type="submission" date="2024-01" db="EMBL/GenBank/DDBJ databases">
        <title>Comparative genomics of Cryptococcus and Kwoniella reveals pathogenesis evolution and contrasting modes of karyotype evolution via chromosome fusion or intercentromeric recombination.</title>
        <authorList>
            <person name="Coelho M.A."/>
            <person name="David-Palma M."/>
            <person name="Shea T."/>
            <person name="Bowers K."/>
            <person name="McGinley-Smith S."/>
            <person name="Mohammad A.W."/>
            <person name="Gnirke A."/>
            <person name="Yurkov A.M."/>
            <person name="Nowrousian M."/>
            <person name="Sun S."/>
            <person name="Cuomo C.A."/>
            <person name="Heitman J."/>
        </authorList>
    </citation>
    <scope>NUCLEOTIDE SEQUENCE [LARGE SCALE GENOMIC DNA]</scope>
    <source>
        <strain evidence="1 2">PYCC6329</strain>
    </source>
</reference>
<dbReference type="RefSeq" id="XP_066085359.1">
    <property type="nucleotide sequence ID" value="XM_066229262.1"/>
</dbReference>
<dbReference type="Proteomes" id="UP001358614">
    <property type="component" value="Chromosome 1"/>
</dbReference>
<proteinExistence type="predicted"/>
<evidence type="ECO:0000313" key="2">
    <source>
        <dbReference type="Proteomes" id="UP001358614"/>
    </source>
</evidence>
<evidence type="ECO:0000313" key="1">
    <source>
        <dbReference type="EMBL" id="WWD07392.1"/>
    </source>
</evidence>
<dbReference type="KEGG" id="ker:91104291"/>
<dbReference type="AlphaFoldDB" id="A0AAX4KM06"/>
<gene>
    <name evidence="1" type="ORF">V865_005490</name>
</gene>
<protein>
    <recommendedName>
        <fullName evidence="3">BTB domain-containing protein</fullName>
    </recommendedName>
</protein>
<evidence type="ECO:0008006" key="3">
    <source>
        <dbReference type="Google" id="ProtNLM"/>
    </source>
</evidence>